<organism evidence="1 2">
    <name type="scientific">Paraburkholderia kururiensis</name>
    <dbReference type="NCBI Taxonomy" id="984307"/>
    <lineage>
        <taxon>Bacteria</taxon>
        <taxon>Pseudomonadati</taxon>
        <taxon>Pseudomonadota</taxon>
        <taxon>Betaproteobacteria</taxon>
        <taxon>Burkholderiales</taxon>
        <taxon>Burkholderiaceae</taxon>
        <taxon>Paraburkholderia</taxon>
    </lineage>
</organism>
<accession>A0ABZ0WS97</accession>
<keyword evidence="2" id="KW-1185">Reference proteome</keyword>
<evidence type="ECO:0000313" key="2">
    <source>
        <dbReference type="Proteomes" id="UP001325479"/>
    </source>
</evidence>
<dbReference type="RefSeq" id="WP_114814600.1">
    <property type="nucleotide sequence ID" value="NZ_CP139965.1"/>
</dbReference>
<reference evidence="1 2" key="1">
    <citation type="submission" date="2023-12" db="EMBL/GenBank/DDBJ databases">
        <title>Genome sequencing and assembly of bacterial species from a model synthetic community.</title>
        <authorList>
            <person name="Hogle S.L."/>
        </authorList>
    </citation>
    <scope>NUCLEOTIDE SEQUENCE [LARGE SCALE GENOMIC DNA]</scope>
    <source>
        <strain evidence="1 2">HAMBI 2494</strain>
    </source>
</reference>
<dbReference type="Proteomes" id="UP001325479">
    <property type="component" value="Chromosome"/>
</dbReference>
<sequence>MAITNEQLAELLLGIAKSQKAIIDSIALHLGQNGAAFHARALIPTLQGAANVMNHQAQPTLQDLPSRLLLQVQAGGVNRNAQPLDEWLVEQLDRLVP</sequence>
<evidence type="ECO:0000313" key="1">
    <source>
        <dbReference type="EMBL" id="WQD80278.1"/>
    </source>
</evidence>
<protein>
    <submittedName>
        <fullName evidence="1">Uncharacterized protein</fullName>
    </submittedName>
</protein>
<proteinExistence type="predicted"/>
<gene>
    <name evidence="1" type="ORF">U0042_11670</name>
</gene>
<name>A0ABZ0WS97_9BURK</name>
<dbReference type="EMBL" id="CP139965">
    <property type="protein sequence ID" value="WQD80278.1"/>
    <property type="molecule type" value="Genomic_DNA"/>
</dbReference>